<evidence type="ECO:0000256" key="5">
    <source>
        <dbReference type="ARBA" id="ARBA00022989"/>
    </source>
</evidence>
<dbReference type="InterPro" id="IPR002560">
    <property type="entry name" value="Transposase_DDE"/>
</dbReference>
<reference evidence="13 14" key="1">
    <citation type="submission" date="2012-09" db="EMBL/GenBank/DDBJ databases">
        <title>Genome Sequence of alkane-degrading Bacterium Alcanivorax venustensis ISO4.</title>
        <authorList>
            <person name="Lai Q."/>
            <person name="Shao Z."/>
        </authorList>
    </citation>
    <scope>NUCLEOTIDE SEQUENCE [LARGE SCALE GENOMIC DNA]</scope>
    <source>
        <strain evidence="13 14">ISO4</strain>
    </source>
</reference>
<dbReference type="InterPro" id="IPR015876">
    <property type="entry name" value="Acyl-CoA_DS"/>
</dbReference>
<feature type="transmembrane region" description="Helical" evidence="10">
    <location>
        <begin position="15"/>
        <end position="39"/>
    </location>
</feature>
<evidence type="ECO:0000256" key="6">
    <source>
        <dbReference type="ARBA" id="ARBA00023002"/>
    </source>
</evidence>
<evidence type="ECO:0000256" key="1">
    <source>
        <dbReference type="ARBA" id="ARBA00004141"/>
    </source>
</evidence>
<dbReference type="InterPro" id="IPR005804">
    <property type="entry name" value="FA_desaturase_dom"/>
</dbReference>
<feature type="domain" description="Fatty acid desaturase" evidence="11">
    <location>
        <begin position="18"/>
        <end position="220"/>
    </location>
</feature>
<name>A0ABS0AHZ4_9GAMM</name>
<organism evidence="13 14">
    <name type="scientific">Alloalcanivorax venustensis ISO4</name>
    <dbReference type="NCBI Taxonomy" id="1177184"/>
    <lineage>
        <taxon>Bacteria</taxon>
        <taxon>Pseudomonadati</taxon>
        <taxon>Pseudomonadota</taxon>
        <taxon>Gammaproteobacteria</taxon>
        <taxon>Oceanospirillales</taxon>
        <taxon>Alcanivoracaceae</taxon>
        <taxon>Alloalcanivorax</taxon>
    </lineage>
</organism>
<gene>
    <name evidence="13" type="ORF">ISO4_02146</name>
</gene>
<keyword evidence="7" id="KW-0408">Iron</keyword>
<accession>A0ABS0AHZ4</accession>
<evidence type="ECO:0000256" key="7">
    <source>
        <dbReference type="ARBA" id="ARBA00023004"/>
    </source>
</evidence>
<evidence type="ECO:0000256" key="9">
    <source>
        <dbReference type="ARBA" id="ARBA00023136"/>
    </source>
</evidence>
<keyword evidence="6" id="KW-0560">Oxidoreductase</keyword>
<feature type="transmembrane region" description="Helical" evidence="10">
    <location>
        <begin position="168"/>
        <end position="187"/>
    </location>
</feature>
<keyword evidence="9 10" id="KW-0472">Membrane</keyword>
<evidence type="ECO:0000313" key="13">
    <source>
        <dbReference type="EMBL" id="MBF5053544.1"/>
    </source>
</evidence>
<feature type="transmembrane region" description="Helical" evidence="10">
    <location>
        <begin position="139"/>
        <end position="162"/>
    </location>
</feature>
<evidence type="ECO:0000259" key="12">
    <source>
        <dbReference type="Pfam" id="PF01610"/>
    </source>
</evidence>
<feature type="domain" description="Transposase IS204/IS1001/IS1096/IS1165 DDE" evidence="12">
    <location>
        <begin position="279"/>
        <end position="396"/>
    </location>
</feature>
<dbReference type="Proteomes" id="UP000644441">
    <property type="component" value="Unassembled WGS sequence"/>
</dbReference>
<evidence type="ECO:0000256" key="3">
    <source>
        <dbReference type="ARBA" id="ARBA00022692"/>
    </source>
</evidence>
<sequence length="402" mass="46206">MNDVLNFFSGGLLSAGPWALVLITLAMTHVTIVSVTVYLHRYSAHRALELHPALKHFFRFWLWLTTGQNTRAWTAIHRKHHARCDTEEDPHSPQVLGIRKVLSEGAELYQAEAVNQETLDKYGAGCPDDWVERNVYSRFTFLGIALMGAIDLALFGAIGITIWAVQMIWIPLFAAGVINGIGHYWGYRNFECTDASRNVLPWGVLIGGEELHNNHHTYPNSAKLSIRRFEFDMGWAWIRLFEMLGLAKVKKVAPKPVVDRDNAKPAVDLDTLRAVFQHRFQVMAQYRRAVIKPVFEQERARACEATRGFYSRARTLLYRDQRFFKSRHKHRLANLTEHNHTLATIYEYRLRLQSIWSQTSRNSSEMLESLAQWCRDAEESGIHALQDFVATLKGYRVQPAQA</sequence>
<comment type="caution">
    <text evidence="13">The sequence shown here is derived from an EMBL/GenBank/DDBJ whole genome shotgun (WGS) entry which is preliminary data.</text>
</comment>
<keyword evidence="14" id="KW-1185">Reference proteome</keyword>
<proteinExistence type="inferred from homology"/>
<evidence type="ECO:0000256" key="4">
    <source>
        <dbReference type="ARBA" id="ARBA00022832"/>
    </source>
</evidence>
<evidence type="ECO:0000313" key="14">
    <source>
        <dbReference type="Proteomes" id="UP000644441"/>
    </source>
</evidence>
<evidence type="ECO:0000256" key="8">
    <source>
        <dbReference type="ARBA" id="ARBA00023098"/>
    </source>
</evidence>
<evidence type="ECO:0000256" key="10">
    <source>
        <dbReference type="SAM" id="Phobius"/>
    </source>
</evidence>
<dbReference type="PANTHER" id="PTHR11351:SF33">
    <property type="entry name" value="DELTA-9 FATTY ACID DESATURASE, DESA"/>
    <property type="match status" value="1"/>
</dbReference>
<dbReference type="PANTHER" id="PTHR11351">
    <property type="entry name" value="ACYL-COA DESATURASE"/>
    <property type="match status" value="1"/>
</dbReference>
<comment type="subcellular location">
    <subcellularLocation>
        <location evidence="1">Membrane</location>
        <topology evidence="1">Multi-pass membrane protein</topology>
    </subcellularLocation>
</comment>
<keyword evidence="5 10" id="KW-1133">Transmembrane helix</keyword>
<keyword evidence="4" id="KW-0276">Fatty acid metabolism</keyword>
<dbReference type="RefSeq" id="WP_142947795.1">
    <property type="nucleotide sequence ID" value="NZ_ARXR01000017.1"/>
</dbReference>
<dbReference type="Pfam" id="PF00487">
    <property type="entry name" value="FA_desaturase"/>
    <property type="match status" value="1"/>
</dbReference>
<protein>
    <submittedName>
        <fullName evidence="13">Fatty acid desaturase</fullName>
    </submittedName>
</protein>
<evidence type="ECO:0000256" key="2">
    <source>
        <dbReference type="ARBA" id="ARBA00008749"/>
    </source>
</evidence>
<dbReference type="EMBL" id="ARXR01000017">
    <property type="protein sequence ID" value="MBF5053544.1"/>
    <property type="molecule type" value="Genomic_DNA"/>
</dbReference>
<dbReference type="PRINTS" id="PR00075">
    <property type="entry name" value="FACDDSATRASE"/>
</dbReference>
<dbReference type="Pfam" id="PF01610">
    <property type="entry name" value="DDE_Tnp_ISL3"/>
    <property type="match status" value="1"/>
</dbReference>
<evidence type="ECO:0000259" key="11">
    <source>
        <dbReference type="Pfam" id="PF00487"/>
    </source>
</evidence>
<comment type="similarity">
    <text evidence="2">Belongs to the fatty acid desaturase type 2 family.</text>
</comment>
<keyword evidence="3 10" id="KW-0812">Transmembrane</keyword>
<keyword evidence="8" id="KW-0443">Lipid metabolism</keyword>
<dbReference type="CDD" id="cd03505">
    <property type="entry name" value="Delta9-FADS-like"/>
    <property type="match status" value="1"/>
</dbReference>